<dbReference type="EMBL" id="CP053697">
    <property type="protein sequence ID" value="QKE64687.1"/>
    <property type="molecule type" value="Genomic_DNA"/>
</dbReference>
<name>A0A6M8FJ65_9GAMM</name>
<dbReference type="PROSITE" id="PS51257">
    <property type="entry name" value="PROKAR_LIPOPROTEIN"/>
    <property type="match status" value="1"/>
</dbReference>
<protein>
    <recommendedName>
        <fullName evidence="4">Lipoprotein</fullName>
    </recommendedName>
</protein>
<evidence type="ECO:0000313" key="2">
    <source>
        <dbReference type="EMBL" id="QKE64687.1"/>
    </source>
</evidence>
<gene>
    <name evidence="2" type="ORF">HNE05_15480</name>
</gene>
<proteinExistence type="predicted"/>
<dbReference type="AlphaFoldDB" id="A0A6M8FJ65"/>
<feature type="chain" id="PRO_5026707791" description="Lipoprotein" evidence="1">
    <location>
        <begin position="22"/>
        <end position="219"/>
    </location>
</feature>
<organism evidence="2 3">
    <name type="scientific">Aquipseudomonas campi</name>
    <dbReference type="NCBI Taxonomy" id="2731681"/>
    <lineage>
        <taxon>Bacteria</taxon>
        <taxon>Pseudomonadati</taxon>
        <taxon>Pseudomonadota</taxon>
        <taxon>Gammaproteobacteria</taxon>
        <taxon>Pseudomonadales</taxon>
        <taxon>Pseudomonadaceae</taxon>
        <taxon>Aquipseudomonas</taxon>
    </lineage>
</organism>
<evidence type="ECO:0008006" key="4">
    <source>
        <dbReference type="Google" id="ProtNLM"/>
    </source>
</evidence>
<keyword evidence="3" id="KW-1185">Reference proteome</keyword>
<sequence>MNALKPLVAGLLLAASCIASAETRLILKSDAGDYIGQGQNYLYTDANATFRYSKNYDNGISLAVTTPDTWWYLDLAASANATLQPGTYEGAMRFPFQTADKPGLSFSGDGRGCNSLTGRFDIFEVTYGSDGVVTALNASFEQHCEGNAPALRGQLSYNLETPLGVTTSGVAVKTYTCLNRTSGQSLIRRSSAALFDCKQAGLQVNPGDQVSVTVNGNAE</sequence>
<dbReference type="KEGG" id="pcam:HNE05_15480"/>
<keyword evidence="1" id="KW-0732">Signal</keyword>
<accession>A0A6M8FJ65</accession>
<dbReference type="Proteomes" id="UP000501379">
    <property type="component" value="Chromosome"/>
</dbReference>
<feature type="signal peptide" evidence="1">
    <location>
        <begin position="1"/>
        <end position="21"/>
    </location>
</feature>
<dbReference type="RefSeq" id="WP_173209830.1">
    <property type="nucleotide sequence ID" value="NZ_CP053697.2"/>
</dbReference>
<evidence type="ECO:0000313" key="3">
    <source>
        <dbReference type="Proteomes" id="UP000501379"/>
    </source>
</evidence>
<reference evidence="2" key="1">
    <citation type="submission" date="2020-07" db="EMBL/GenBank/DDBJ databases">
        <title>Nitrate ammonifying Pseudomonas campi sp. nov. isolated from German agricultural grassland.</title>
        <authorList>
            <person name="Timsy T."/>
            <person name="Ulrich A."/>
            <person name="Spanner T."/>
            <person name="Foesel B."/>
            <person name="Kolb S."/>
            <person name="Horn M.A."/>
            <person name="Behrendt U."/>
        </authorList>
    </citation>
    <scope>NUCLEOTIDE SEQUENCE</scope>
    <source>
        <strain evidence="2">S1-A32-2</strain>
    </source>
</reference>
<evidence type="ECO:0000256" key="1">
    <source>
        <dbReference type="SAM" id="SignalP"/>
    </source>
</evidence>